<dbReference type="AlphaFoldDB" id="A0AAE0CYE4"/>
<feature type="compositionally biased region" description="Polar residues" evidence="1">
    <location>
        <begin position="99"/>
        <end position="116"/>
    </location>
</feature>
<reference evidence="2" key="1">
    <citation type="submission" date="2023-02" db="EMBL/GenBank/DDBJ databases">
        <title>Colletotrichum kahawae CIFC_Que2 genome sequencing and assembly.</title>
        <authorList>
            <person name="Baroncelli R."/>
        </authorList>
    </citation>
    <scope>NUCLEOTIDE SEQUENCE</scope>
    <source>
        <strain evidence="2">CIFC_Que2</strain>
    </source>
</reference>
<dbReference type="Proteomes" id="UP001281614">
    <property type="component" value="Unassembled WGS sequence"/>
</dbReference>
<proteinExistence type="predicted"/>
<feature type="compositionally biased region" description="Polar residues" evidence="1">
    <location>
        <begin position="77"/>
        <end position="87"/>
    </location>
</feature>
<evidence type="ECO:0000256" key="1">
    <source>
        <dbReference type="SAM" id="MobiDB-lite"/>
    </source>
</evidence>
<feature type="compositionally biased region" description="Low complexity" evidence="1">
    <location>
        <begin position="34"/>
        <end position="44"/>
    </location>
</feature>
<sequence length="116" mass="12412">MSGMHSSFSTSVTGDKQHSYAVLSAIQQGGPAAQGSQTQSSYGQQHRKDSDAASISSFGSSVTLLKDRLHRSHDNMAYSSKKSSSLVARQRAAGDASAQVLQNQSEYWSSSIRNDL</sequence>
<protein>
    <submittedName>
        <fullName evidence="2">Uncharacterized protein</fullName>
    </submittedName>
</protein>
<feature type="region of interest" description="Disordered" evidence="1">
    <location>
        <begin position="75"/>
        <end position="116"/>
    </location>
</feature>
<comment type="caution">
    <text evidence="2">The sequence shown here is derived from an EMBL/GenBank/DDBJ whole genome shotgun (WGS) entry which is preliminary data.</text>
</comment>
<evidence type="ECO:0000313" key="3">
    <source>
        <dbReference type="Proteomes" id="UP001281614"/>
    </source>
</evidence>
<evidence type="ECO:0000313" key="2">
    <source>
        <dbReference type="EMBL" id="KAK2730659.1"/>
    </source>
</evidence>
<dbReference type="EMBL" id="VYYT01000654">
    <property type="protein sequence ID" value="KAK2730659.1"/>
    <property type="molecule type" value="Genomic_DNA"/>
</dbReference>
<name>A0AAE0CYE4_COLKA</name>
<gene>
    <name evidence="2" type="ORF">CKAH01_09433</name>
</gene>
<feature type="region of interest" description="Disordered" evidence="1">
    <location>
        <begin position="22"/>
        <end position="54"/>
    </location>
</feature>
<organism evidence="2 3">
    <name type="scientific">Colletotrichum kahawae</name>
    <name type="common">Coffee berry disease fungus</name>
    <dbReference type="NCBI Taxonomy" id="34407"/>
    <lineage>
        <taxon>Eukaryota</taxon>
        <taxon>Fungi</taxon>
        <taxon>Dikarya</taxon>
        <taxon>Ascomycota</taxon>
        <taxon>Pezizomycotina</taxon>
        <taxon>Sordariomycetes</taxon>
        <taxon>Hypocreomycetidae</taxon>
        <taxon>Glomerellales</taxon>
        <taxon>Glomerellaceae</taxon>
        <taxon>Colletotrichum</taxon>
        <taxon>Colletotrichum gloeosporioides species complex</taxon>
    </lineage>
</organism>
<keyword evidence="3" id="KW-1185">Reference proteome</keyword>
<accession>A0AAE0CYE4</accession>